<dbReference type="AlphaFoldDB" id="A0A9X3TZQ3"/>
<dbReference type="RefSeq" id="WP_274944446.1">
    <property type="nucleotide sequence ID" value="NZ_JANWOI010000004.1"/>
</dbReference>
<evidence type="ECO:0000313" key="2">
    <source>
        <dbReference type="EMBL" id="MDA5194741.1"/>
    </source>
</evidence>
<feature type="signal peptide" evidence="1">
    <location>
        <begin position="1"/>
        <end position="31"/>
    </location>
</feature>
<reference evidence="2" key="1">
    <citation type="submission" date="2022-08" db="EMBL/GenBank/DDBJ databases">
        <authorList>
            <person name="Vandamme P."/>
            <person name="Hettiarachchi A."/>
            <person name="Peeters C."/>
            <person name="Cnockaert M."/>
            <person name="Carlier A."/>
        </authorList>
    </citation>
    <scope>NUCLEOTIDE SEQUENCE</scope>
    <source>
        <strain evidence="2">LMG 31809</strain>
    </source>
</reference>
<gene>
    <name evidence="2" type="ORF">NYP16_12335</name>
</gene>
<evidence type="ECO:0000313" key="3">
    <source>
        <dbReference type="Proteomes" id="UP001141619"/>
    </source>
</evidence>
<sequence length="130" mass="13494">MNAIRAWPTGWTKTATLAVAITLMMLSQSLADEAPTEPLDAHSALAGLTRVDDDVLANNRGGSAISLGDLGLNIASNKSTVNGNTVSGDVVTGQISANSLNDVSGINSLMFNSGNNVSFQNSMQINIFLK</sequence>
<name>A0A9X3TZQ3_9PROT</name>
<evidence type="ECO:0000256" key="1">
    <source>
        <dbReference type="SAM" id="SignalP"/>
    </source>
</evidence>
<keyword evidence="1" id="KW-0732">Signal</keyword>
<dbReference type="EMBL" id="JANWOI010000004">
    <property type="protein sequence ID" value="MDA5194741.1"/>
    <property type="molecule type" value="Genomic_DNA"/>
</dbReference>
<keyword evidence="3" id="KW-1185">Reference proteome</keyword>
<comment type="caution">
    <text evidence="2">The sequence shown here is derived from an EMBL/GenBank/DDBJ whole genome shotgun (WGS) entry which is preliminary data.</text>
</comment>
<proteinExistence type="predicted"/>
<protein>
    <submittedName>
        <fullName evidence="2">Uncharacterized protein</fullName>
    </submittedName>
</protein>
<reference evidence="2" key="2">
    <citation type="journal article" date="2023" name="Syst. Appl. Microbiol.">
        <title>Govania unica gen. nov., sp. nov., a rare biosphere bacterium that represents a novel family in the class Alphaproteobacteria.</title>
        <authorList>
            <person name="Vandamme P."/>
            <person name="Peeters C."/>
            <person name="Hettiarachchi A."/>
            <person name="Cnockaert M."/>
            <person name="Carlier A."/>
        </authorList>
    </citation>
    <scope>NUCLEOTIDE SEQUENCE</scope>
    <source>
        <strain evidence="2">LMG 31809</strain>
    </source>
</reference>
<accession>A0A9X3TZQ3</accession>
<organism evidence="2 3">
    <name type="scientific">Govanella unica</name>
    <dbReference type="NCBI Taxonomy" id="2975056"/>
    <lineage>
        <taxon>Bacteria</taxon>
        <taxon>Pseudomonadati</taxon>
        <taxon>Pseudomonadota</taxon>
        <taxon>Alphaproteobacteria</taxon>
        <taxon>Emcibacterales</taxon>
        <taxon>Govanellaceae</taxon>
        <taxon>Govanella</taxon>
    </lineage>
</organism>
<feature type="chain" id="PRO_5040983750" evidence="1">
    <location>
        <begin position="32"/>
        <end position="130"/>
    </location>
</feature>
<dbReference type="Proteomes" id="UP001141619">
    <property type="component" value="Unassembled WGS sequence"/>
</dbReference>